<evidence type="ECO:0000313" key="3">
    <source>
        <dbReference type="Proteomes" id="UP000664534"/>
    </source>
</evidence>
<gene>
    <name evidence="2" type="ORF">IMSHALPRED_003081</name>
</gene>
<dbReference type="SMART" id="SM00849">
    <property type="entry name" value="Lactamase_B"/>
    <property type="match status" value="1"/>
</dbReference>
<dbReference type="InterPro" id="IPR001279">
    <property type="entry name" value="Metallo-B-lactamas"/>
</dbReference>
<organism evidence="2 3">
    <name type="scientific">Imshaugia aleurites</name>
    <dbReference type="NCBI Taxonomy" id="172621"/>
    <lineage>
        <taxon>Eukaryota</taxon>
        <taxon>Fungi</taxon>
        <taxon>Dikarya</taxon>
        <taxon>Ascomycota</taxon>
        <taxon>Pezizomycotina</taxon>
        <taxon>Lecanoromycetes</taxon>
        <taxon>OSLEUM clade</taxon>
        <taxon>Lecanoromycetidae</taxon>
        <taxon>Lecanorales</taxon>
        <taxon>Lecanorineae</taxon>
        <taxon>Parmeliaceae</taxon>
        <taxon>Imshaugia</taxon>
    </lineage>
</organism>
<reference evidence="2" key="1">
    <citation type="submission" date="2021-03" db="EMBL/GenBank/DDBJ databases">
        <authorList>
            <person name="Tagirdzhanova G."/>
        </authorList>
    </citation>
    <scope>NUCLEOTIDE SEQUENCE</scope>
</reference>
<dbReference type="PANTHER" id="PTHR42951">
    <property type="entry name" value="METALLO-BETA-LACTAMASE DOMAIN-CONTAINING"/>
    <property type="match status" value="1"/>
</dbReference>
<dbReference type="OrthoDB" id="536211at2759"/>
<dbReference type="PANTHER" id="PTHR42951:SF14">
    <property type="entry name" value="METALLO-BETA-LACTAMASE SUPERFAMILY PROTEIN"/>
    <property type="match status" value="1"/>
</dbReference>
<keyword evidence="3" id="KW-1185">Reference proteome</keyword>
<dbReference type="EMBL" id="CAJPDT010000160">
    <property type="protein sequence ID" value="CAF9941883.1"/>
    <property type="molecule type" value="Genomic_DNA"/>
</dbReference>
<sequence length="284" mass="31701">MTSILRADTHVTELIPYLPAKPLPFGIPATWSHMASTLISGDKEAVLVDPPLTIKQGSELAAWIKHIIPDKTLKTVFITHCHGDHYFALPELLRHFPQAQAVATAGVVKHMDSQAEAETFSAFWQQYFPDQLERPVGLVHALGKDNKFYLEDHEMLAVEAGHGDTDDSTFLYVPDLSLVVAGDICYNDMHQWLAESPTEELRNSWIAALEKIAALKPATVVAGHKRPGAVDGINNVYATIAYIRAFGEIKGKSKNAEDLYQGMMERYPHRVNPLILWTACEWNF</sequence>
<dbReference type="SUPFAM" id="SSF56281">
    <property type="entry name" value="Metallo-hydrolase/oxidoreductase"/>
    <property type="match status" value="1"/>
</dbReference>
<comment type="caution">
    <text evidence="2">The sequence shown here is derived from an EMBL/GenBank/DDBJ whole genome shotgun (WGS) entry which is preliminary data.</text>
</comment>
<name>A0A8H3PIV1_9LECA</name>
<dbReference type="AlphaFoldDB" id="A0A8H3PIV1"/>
<evidence type="ECO:0000259" key="1">
    <source>
        <dbReference type="SMART" id="SM00849"/>
    </source>
</evidence>
<proteinExistence type="predicted"/>
<evidence type="ECO:0000313" key="2">
    <source>
        <dbReference type="EMBL" id="CAF9941883.1"/>
    </source>
</evidence>
<dbReference type="InterPro" id="IPR050855">
    <property type="entry name" value="NDM-1-like"/>
</dbReference>
<dbReference type="Gene3D" id="3.60.15.10">
    <property type="entry name" value="Ribonuclease Z/Hydroxyacylglutathione hydrolase-like"/>
    <property type="match status" value="1"/>
</dbReference>
<dbReference type="Pfam" id="PF00753">
    <property type="entry name" value="Lactamase_B"/>
    <property type="match status" value="1"/>
</dbReference>
<accession>A0A8H3PIV1</accession>
<dbReference type="InterPro" id="IPR036866">
    <property type="entry name" value="RibonucZ/Hydroxyglut_hydro"/>
</dbReference>
<feature type="domain" description="Metallo-beta-lactamase" evidence="1">
    <location>
        <begin position="33"/>
        <end position="224"/>
    </location>
</feature>
<dbReference type="CDD" id="cd07739">
    <property type="entry name" value="metallo-hydrolase-like_MBL-fold"/>
    <property type="match status" value="1"/>
</dbReference>
<dbReference type="Proteomes" id="UP000664534">
    <property type="component" value="Unassembled WGS sequence"/>
</dbReference>
<protein>
    <recommendedName>
        <fullName evidence="1">Metallo-beta-lactamase domain-containing protein</fullName>
    </recommendedName>
</protein>